<dbReference type="Proteomes" id="UP000035540">
    <property type="component" value="Chromosome"/>
</dbReference>
<reference evidence="1 2" key="1">
    <citation type="journal article" date="2015" name="Genome Announc.">
        <title>Complete Genome Sequence of the Type Strain Corynebacterium testudinoris DSM 44614, Recovered from Necrotic Lesions in the Mouth of a Tortoise.</title>
        <authorList>
            <person name="Ruckert C."/>
            <person name="Kriete M."/>
            <person name="Jaenicke S."/>
            <person name="Winkler A."/>
            <person name="Tauch A."/>
        </authorList>
    </citation>
    <scope>NUCLEOTIDE SEQUENCE [LARGE SCALE GENOMIC DNA]</scope>
    <source>
        <strain evidence="1 2">DSM 44614</strain>
    </source>
</reference>
<evidence type="ECO:0000313" key="2">
    <source>
        <dbReference type="Proteomes" id="UP000035540"/>
    </source>
</evidence>
<name>A0A0G3H919_9CORY</name>
<sequence>MSQNSSPALRVAVVGDGAMGMCAAQELLNHEHFHIAVDLIAQTPAPFGLLSSADHSATHATAPLRLLGNVRIGIDLVAEDLREFYDAIIFASGAPQDRDTDALLAAAAAGDLAPRTQGGRDAVVDKLLSLHIPVTTWEGWVAADVDWAGTAERARKVPTCI</sequence>
<dbReference type="AlphaFoldDB" id="A0A0G3H919"/>
<dbReference type="OrthoDB" id="4411534at2"/>
<gene>
    <name evidence="1" type="ORF">CTEST_12185</name>
</gene>
<evidence type="ECO:0000313" key="1">
    <source>
        <dbReference type="EMBL" id="AKK09844.1"/>
    </source>
</evidence>
<dbReference type="SUPFAM" id="SSF51971">
    <property type="entry name" value="Nucleotide-binding domain"/>
    <property type="match status" value="1"/>
</dbReference>
<keyword evidence="2" id="KW-1185">Reference proteome</keyword>
<dbReference type="PATRIC" id="fig|136857.5.peg.2407"/>
<dbReference type="Gene3D" id="3.40.50.720">
    <property type="entry name" value="NAD(P)-binding Rossmann-like Domain"/>
    <property type="match status" value="1"/>
</dbReference>
<organism evidence="1 2">
    <name type="scientific">Corynebacterium testudinoris</name>
    <dbReference type="NCBI Taxonomy" id="136857"/>
    <lineage>
        <taxon>Bacteria</taxon>
        <taxon>Bacillati</taxon>
        <taxon>Actinomycetota</taxon>
        <taxon>Actinomycetes</taxon>
        <taxon>Mycobacteriales</taxon>
        <taxon>Corynebacteriaceae</taxon>
        <taxon>Corynebacterium</taxon>
    </lineage>
</organism>
<dbReference type="KEGG" id="cted:CTEST_12185"/>
<evidence type="ECO:0008006" key="3">
    <source>
        <dbReference type="Google" id="ProtNLM"/>
    </source>
</evidence>
<proteinExistence type="predicted"/>
<protein>
    <recommendedName>
        <fullName evidence="3">Pyridine nucleotide-disulfide oxidoreductase</fullName>
    </recommendedName>
</protein>
<dbReference type="RefSeq" id="WP_047253941.1">
    <property type="nucleotide sequence ID" value="NZ_CP011545.1"/>
</dbReference>
<dbReference type="EMBL" id="CP011545">
    <property type="protein sequence ID" value="AKK09844.1"/>
    <property type="molecule type" value="Genomic_DNA"/>
</dbReference>
<accession>A0A0G3H919</accession>
<dbReference type="STRING" id="136857.CTEST_12185"/>
<reference evidence="2" key="2">
    <citation type="submission" date="2015-05" db="EMBL/GenBank/DDBJ databases">
        <title>Complete genome sequence of Corynebacterium testudinoris DSM 44614, recovered from necrotic lesions in the mouth of a tortoise.</title>
        <authorList>
            <person name="Ruckert C."/>
            <person name="Albersmeier A."/>
            <person name="Winkler A."/>
            <person name="Tauch A."/>
        </authorList>
    </citation>
    <scope>NUCLEOTIDE SEQUENCE [LARGE SCALE GENOMIC DNA]</scope>
    <source>
        <strain evidence="2">DSM 44614</strain>
    </source>
</reference>